<gene>
    <name evidence="6" type="ORF">SAMN05216552_1002296</name>
</gene>
<keyword evidence="4" id="KW-0804">Transcription</keyword>
<name>A0A1I7FUV6_9BURK</name>
<dbReference type="PROSITE" id="PS50931">
    <property type="entry name" value="HTH_LYSR"/>
    <property type="match status" value="1"/>
</dbReference>
<dbReference type="InterPro" id="IPR036388">
    <property type="entry name" value="WH-like_DNA-bd_sf"/>
</dbReference>
<dbReference type="EMBL" id="FPBO01000002">
    <property type="protein sequence ID" value="SFU39816.1"/>
    <property type="molecule type" value="Genomic_DNA"/>
</dbReference>
<proteinExistence type="inferred from homology"/>
<dbReference type="InterPro" id="IPR000847">
    <property type="entry name" value="LysR_HTH_N"/>
</dbReference>
<evidence type="ECO:0000313" key="7">
    <source>
        <dbReference type="Proteomes" id="UP000199391"/>
    </source>
</evidence>
<dbReference type="Proteomes" id="UP000199391">
    <property type="component" value="Unassembled WGS sequence"/>
</dbReference>
<dbReference type="STRING" id="1035707.SAMN05216552_1002296"/>
<dbReference type="GO" id="GO:0003700">
    <property type="term" value="F:DNA-binding transcription factor activity"/>
    <property type="evidence" value="ECO:0007669"/>
    <property type="project" value="InterPro"/>
</dbReference>
<comment type="similarity">
    <text evidence="1">Belongs to the LysR transcriptional regulatory family.</text>
</comment>
<dbReference type="InterPro" id="IPR005119">
    <property type="entry name" value="LysR_subst-bd"/>
</dbReference>
<dbReference type="SUPFAM" id="SSF53850">
    <property type="entry name" value="Periplasmic binding protein-like II"/>
    <property type="match status" value="1"/>
</dbReference>
<dbReference type="Gene3D" id="3.40.190.290">
    <property type="match status" value="1"/>
</dbReference>
<sequence length="305" mass="33353">MDRLHLMTVFAAVGEEQSFAGGARRLGMSPPAVTRAIAALEARLGVRLLERTTRHVRVTEAGQRYLDDARRIIAEIDEADEAAAGSNAAPRGHLAVTAPVLFGRIYVTPGIVDYLRRYPHMEVNAMFVDRVTNLMEEGLDVGVRIGELPDSSLRAVPVGRVRRVICASPAYLERHGAPRTPRDLAAHTIVSSTGSSAPPDWRFTRDGRAQALRLKPRLTVNSNDAAIEALRDGFGVARLLSYQAAPLLASGELREVLEDYATPGVPVNIVHRDSRQGSPRIRSFVDLMVERLRAEPNLQTGPYGL</sequence>
<dbReference type="PANTHER" id="PTHR30537">
    <property type="entry name" value="HTH-TYPE TRANSCRIPTIONAL REGULATOR"/>
    <property type="match status" value="1"/>
</dbReference>
<dbReference type="SUPFAM" id="SSF46785">
    <property type="entry name" value="Winged helix' DNA-binding domain"/>
    <property type="match status" value="1"/>
</dbReference>
<dbReference type="GO" id="GO:0043565">
    <property type="term" value="F:sequence-specific DNA binding"/>
    <property type="evidence" value="ECO:0007669"/>
    <property type="project" value="TreeGrafter"/>
</dbReference>
<dbReference type="InterPro" id="IPR058163">
    <property type="entry name" value="LysR-type_TF_proteobact-type"/>
</dbReference>
<dbReference type="Pfam" id="PF00126">
    <property type="entry name" value="HTH_1"/>
    <property type="match status" value="1"/>
</dbReference>
<evidence type="ECO:0000256" key="2">
    <source>
        <dbReference type="ARBA" id="ARBA00023015"/>
    </source>
</evidence>
<keyword evidence="7" id="KW-1185">Reference proteome</keyword>
<dbReference type="CDD" id="cd08471">
    <property type="entry name" value="PBP2_CrgA_like_2"/>
    <property type="match status" value="1"/>
</dbReference>
<reference evidence="7" key="1">
    <citation type="submission" date="2016-10" db="EMBL/GenBank/DDBJ databases">
        <authorList>
            <person name="Varghese N."/>
            <person name="Submissions S."/>
        </authorList>
    </citation>
    <scope>NUCLEOTIDE SEQUENCE [LARGE SCALE GENOMIC DNA]</scope>
    <source>
        <strain evidence="7">CGMCC 1.11014</strain>
    </source>
</reference>
<evidence type="ECO:0000256" key="3">
    <source>
        <dbReference type="ARBA" id="ARBA00023125"/>
    </source>
</evidence>
<dbReference type="PANTHER" id="PTHR30537:SF5">
    <property type="entry name" value="HTH-TYPE TRANSCRIPTIONAL ACTIVATOR TTDR-RELATED"/>
    <property type="match status" value="1"/>
</dbReference>
<evidence type="ECO:0000256" key="1">
    <source>
        <dbReference type="ARBA" id="ARBA00009437"/>
    </source>
</evidence>
<accession>A0A1I7FUV6</accession>
<dbReference type="AlphaFoldDB" id="A0A1I7FUV6"/>
<dbReference type="FunFam" id="1.10.10.10:FF:000001">
    <property type="entry name" value="LysR family transcriptional regulator"/>
    <property type="match status" value="1"/>
</dbReference>
<dbReference type="OrthoDB" id="9786526at2"/>
<dbReference type="Gene3D" id="1.10.10.10">
    <property type="entry name" value="Winged helix-like DNA-binding domain superfamily/Winged helix DNA-binding domain"/>
    <property type="match status" value="1"/>
</dbReference>
<keyword evidence="3 6" id="KW-0238">DNA-binding</keyword>
<evidence type="ECO:0000313" key="6">
    <source>
        <dbReference type="EMBL" id="SFU39816.1"/>
    </source>
</evidence>
<evidence type="ECO:0000259" key="5">
    <source>
        <dbReference type="PROSITE" id="PS50931"/>
    </source>
</evidence>
<dbReference type="RefSeq" id="WP_093553566.1">
    <property type="nucleotide sequence ID" value="NZ_FPBO01000002.1"/>
</dbReference>
<dbReference type="GO" id="GO:0006351">
    <property type="term" value="P:DNA-templated transcription"/>
    <property type="evidence" value="ECO:0007669"/>
    <property type="project" value="TreeGrafter"/>
</dbReference>
<protein>
    <submittedName>
        <fullName evidence="6">DNA-binding transcriptional regulator, LysR family</fullName>
    </submittedName>
</protein>
<dbReference type="InterPro" id="IPR036390">
    <property type="entry name" value="WH_DNA-bd_sf"/>
</dbReference>
<evidence type="ECO:0000256" key="4">
    <source>
        <dbReference type="ARBA" id="ARBA00023163"/>
    </source>
</evidence>
<organism evidence="6 7">
    <name type="scientific">Pseudoduganella namucuonensis</name>
    <dbReference type="NCBI Taxonomy" id="1035707"/>
    <lineage>
        <taxon>Bacteria</taxon>
        <taxon>Pseudomonadati</taxon>
        <taxon>Pseudomonadota</taxon>
        <taxon>Betaproteobacteria</taxon>
        <taxon>Burkholderiales</taxon>
        <taxon>Oxalobacteraceae</taxon>
        <taxon>Telluria group</taxon>
        <taxon>Pseudoduganella</taxon>
    </lineage>
</organism>
<keyword evidence="2" id="KW-0805">Transcription regulation</keyword>
<dbReference type="Pfam" id="PF03466">
    <property type="entry name" value="LysR_substrate"/>
    <property type="match status" value="1"/>
</dbReference>
<feature type="domain" description="HTH lysR-type" evidence="5">
    <location>
        <begin position="1"/>
        <end position="59"/>
    </location>
</feature>